<dbReference type="EMBL" id="JBBMFV010000004">
    <property type="protein sequence ID" value="MEO3943254.1"/>
    <property type="molecule type" value="Genomic_DNA"/>
</dbReference>
<name>A0ABV0GXL6_PAENI</name>
<evidence type="ECO:0000313" key="2">
    <source>
        <dbReference type="Proteomes" id="UP001448614"/>
    </source>
</evidence>
<gene>
    <name evidence="1" type="ORF">V3C41_19455</name>
</gene>
<sequence length="250" mass="27361">MGTRTPRSTAVQARIHSAANQRLSPFDVESAPFRELLDAGERALKSALPPAAFGHAAAGYVPHETDNVPRDLLDPTSAAKLCSAEAVYARYTAEETGTFFHNVPTLRHADSRRVQEWLESLPAGSLRNHVIGDPLWGQKSPYERILAVSSWIQYKSVPTSLVNEYKTVGIPAMIDEFAYRGAVEGQLSGHCLDLPFQFGTFDEWADAPMMRNCDVDTFDELSAHLIGGFTDFASSPLPKSNPVGRLITAT</sequence>
<comment type="caution">
    <text evidence="1">The sequence shown here is derived from an EMBL/GenBank/DDBJ whole genome shotgun (WGS) entry which is preliminary data.</text>
</comment>
<reference evidence="1 2" key="1">
    <citation type="journal article" date="2024" name="Appl. Microbiol. Biotechnol.">
        <title>Biosynthetic gene clusters with biotechnological applications in novel Antarctic isolates from Actinomycetota.</title>
        <authorList>
            <person name="Bruna P."/>
            <person name="Nunez-Montero K."/>
            <person name="Contreras M.J."/>
            <person name="Leal K."/>
            <person name="Garcia M."/>
            <person name="Abanto M."/>
            <person name="Barrientos L."/>
        </authorList>
    </citation>
    <scope>NUCLEOTIDE SEQUENCE [LARGE SCALE GENOMIC DNA]</scope>
    <source>
        <strain evidence="1 2">Se16.17</strain>
    </source>
</reference>
<evidence type="ECO:0000313" key="1">
    <source>
        <dbReference type="EMBL" id="MEO3943254.1"/>
    </source>
</evidence>
<proteinExistence type="predicted"/>
<organism evidence="1 2">
    <name type="scientific">Paenarthrobacter nicotinovorans</name>
    <name type="common">Arthrobacter nicotinovorans</name>
    <dbReference type="NCBI Taxonomy" id="29320"/>
    <lineage>
        <taxon>Bacteria</taxon>
        <taxon>Bacillati</taxon>
        <taxon>Actinomycetota</taxon>
        <taxon>Actinomycetes</taxon>
        <taxon>Micrococcales</taxon>
        <taxon>Micrococcaceae</taxon>
        <taxon>Paenarthrobacter</taxon>
    </lineage>
</organism>
<protein>
    <submittedName>
        <fullName evidence="1">Uncharacterized protein</fullName>
    </submittedName>
</protein>
<dbReference type="Proteomes" id="UP001448614">
    <property type="component" value="Unassembled WGS sequence"/>
</dbReference>
<accession>A0ABV0GXL6</accession>
<keyword evidence="2" id="KW-1185">Reference proteome</keyword>